<proteinExistence type="predicted"/>
<dbReference type="PROSITE" id="PS50075">
    <property type="entry name" value="CARRIER"/>
    <property type="match status" value="1"/>
</dbReference>
<reference evidence="6" key="1">
    <citation type="journal article" date="2019" name="Int. J. Syst. Evol. Microbiol.">
        <title>The Global Catalogue of Microorganisms (GCM) 10K type strain sequencing project: providing services to taxonomists for standard genome sequencing and annotation.</title>
        <authorList>
            <consortium name="The Broad Institute Genomics Platform"/>
            <consortium name="The Broad Institute Genome Sequencing Center for Infectious Disease"/>
            <person name="Wu L."/>
            <person name="Ma J."/>
        </authorList>
    </citation>
    <scope>NUCLEOTIDE SEQUENCE [LARGE SCALE GENOMIC DNA]</scope>
    <source>
        <strain evidence="6">JCM 17388</strain>
    </source>
</reference>
<evidence type="ECO:0000259" key="4">
    <source>
        <dbReference type="PROSITE" id="PS50075"/>
    </source>
</evidence>
<feature type="compositionally biased region" description="Basic and acidic residues" evidence="3">
    <location>
        <begin position="122"/>
        <end position="138"/>
    </location>
</feature>
<dbReference type="RefSeq" id="WP_344916114.1">
    <property type="nucleotide sequence ID" value="NZ_BAABAQ010000002.1"/>
</dbReference>
<organism evidence="5 6">
    <name type="scientific">Streptosporangium oxazolinicum</name>
    <dbReference type="NCBI Taxonomy" id="909287"/>
    <lineage>
        <taxon>Bacteria</taxon>
        <taxon>Bacillati</taxon>
        <taxon>Actinomycetota</taxon>
        <taxon>Actinomycetes</taxon>
        <taxon>Streptosporangiales</taxon>
        <taxon>Streptosporangiaceae</taxon>
        <taxon>Streptosporangium</taxon>
    </lineage>
</organism>
<feature type="region of interest" description="Disordered" evidence="3">
    <location>
        <begin position="105"/>
        <end position="138"/>
    </location>
</feature>
<evidence type="ECO:0000313" key="6">
    <source>
        <dbReference type="Proteomes" id="UP001501251"/>
    </source>
</evidence>
<dbReference type="EMBL" id="BAABAQ010000002">
    <property type="protein sequence ID" value="GAA4184612.1"/>
    <property type="molecule type" value="Genomic_DNA"/>
</dbReference>
<gene>
    <name evidence="5" type="ORF">GCM10022252_13790</name>
</gene>
<dbReference type="SUPFAM" id="SSF47336">
    <property type="entry name" value="ACP-like"/>
    <property type="match status" value="1"/>
</dbReference>
<dbReference type="InterPro" id="IPR020806">
    <property type="entry name" value="PKS_PP-bd"/>
</dbReference>
<feature type="domain" description="Carrier" evidence="4">
    <location>
        <begin position="28"/>
        <end position="106"/>
    </location>
</feature>
<dbReference type="InterPro" id="IPR036736">
    <property type="entry name" value="ACP-like_sf"/>
</dbReference>
<dbReference type="Gene3D" id="1.10.1200.10">
    <property type="entry name" value="ACP-like"/>
    <property type="match status" value="1"/>
</dbReference>
<dbReference type="Proteomes" id="UP001501251">
    <property type="component" value="Unassembled WGS sequence"/>
</dbReference>
<feature type="region of interest" description="Disordered" evidence="3">
    <location>
        <begin position="1"/>
        <end position="37"/>
    </location>
</feature>
<evidence type="ECO:0000256" key="2">
    <source>
        <dbReference type="ARBA" id="ARBA00022553"/>
    </source>
</evidence>
<evidence type="ECO:0000313" key="5">
    <source>
        <dbReference type="EMBL" id="GAA4184612.1"/>
    </source>
</evidence>
<keyword evidence="6" id="KW-1185">Reference proteome</keyword>
<feature type="compositionally biased region" description="Basic and acidic residues" evidence="3">
    <location>
        <begin position="105"/>
        <end position="115"/>
    </location>
</feature>
<keyword evidence="1" id="KW-0596">Phosphopantetheine</keyword>
<dbReference type="SMART" id="SM00823">
    <property type="entry name" value="PKS_PP"/>
    <property type="match status" value="1"/>
</dbReference>
<keyword evidence="2" id="KW-0597">Phosphoprotein</keyword>
<evidence type="ECO:0000256" key="1">
    <source>
        <dbReference type="ARBA" id="ARBA00022450"/>
    </source>
</evidence>
<accession>A0ABP8AIU0</accession>
<dbReference type="InterPro" id="IPR009081">
    <property type="entry name" value="PP-bd_ACP"/>
</dbReference>
<comment type="caution">
    <text evidence="5">The sequence shown here is derived from an EMBL/GenBank/DDBJ whole genome shotgun (WGS) entry which is preliminary data.</text>
</comment>
<dbReference type="Pfam" id="PF00550">
    <property type="entry name" value="PP-binding"/>
    <property type="match status" value="1"/>
</dbReference>
<sequence>MIQSSRPVGAERQREEDEGRPPGQPGRSIRPGQRVSAADTVAEMIEARLGRTVDPDENFFEAGLNSMALVELHADITGVLDIDIPVTSMFTRPNVRALSRLVEGAREPVRSEPARLRPVGGSRRDVRARIRRDGGAPR</sequence>
<evidence type="ECO:0000256" key="3">
    <source>
        <dbReference type="SAM" id="MobiDB-lite"/>
    </source>
</evidence>
<feature type="compositionally biased region" description="Basic and acidic residues" evidence="3">
    <location>
        <begin position="9"/>
        <end position="20"/>
    </location>
</feature>
<name>A0ABP8AIU0_9ACTN</name>
<protein>
    <recommendedName>
        <fullName evidence="4">Carrier domain-containing protein</fullName>
    </recommendedName>
</protein>